<evidence type="ECO:0008006" key="6">
    <source>
        <dbReference type="Google" id="ProtNLM"/>
    </source>
</evidence>
<evidence type="ECO:0000256" key="1">
    <source>
        <dbReference type="ARBA" id="ARBA00008668"/>
    </source>
</evidence>
<keyword evidence="3" id="KW-0442">Lipid degradation</keyword>
<protein>
    <recommendedName>
        <fullName evidence="6">GDSL esterase/lipase</fullName>
    </recommendedName>
</protein>
<dbReference type="InterPro" id="IPR036514">
    <property type="entry name" value="SGNH_hydro_sf"/>
</dbReference>
<name>A0A811S2S5_9POAL</name>
<dbReference type="InterPro" id="IPR001087">
    <property type="entry name" value="GDSL"/>
</dbReference>
<dbReference type="GO" id="GO:0016042">
    <property type="term" value="P:lipid catabolic process"/>
    <property type="evidence" value="ECO:0007669"/>
    <property type="project" value="UniProtKB-KW"/>
</dbReference>
<evidence type="ECO:0000256" key="2">
    <source>
        <dbReference type="ARBA" id="ARBA00022801"/>
    </source>
</evidence>
<comment type="caution">
    <text evidence="4">The sequence shown here is derived from an EMBL/GenBank/DDBJ whole genome shotgun (WGS) entry which is preliminary data.</text>
</comment>
<evidence type="ECO:0000313" key="5">
    <source>
        <dbReference type="Proteomes" id="UP000604825"/>
    </source>
</evidence>
<reference evidence="4" key="1">
    <citation type="submission" date="2020-10" db="EMBL/GenBank/DDBJ databases">
        <authorList>
            <person name="Han B."/>
            <person name="Lu T."/>
            <person name="Zhao Q."/>
            <person name="Huang X."/>
            <person name="Zhao Y."/>
        </authorList>
    </citation>
    <scope>NUCLEOTIDE SEQUENCE</scope>
</reference>
<evidence type="ECO:0000256" key="3">
    <source>
        <dbReference type="ARBA" id="ARBA00022963"/>
    </source>
</evidence>
<keyword evidence="2" id="KW-0378">Hydrolase</keyword>
<dbReference type="PANTHER" id="PTHR45648:SF180">
    <property type="entry name" value="OS04G0561800 PROTEIN"/>
    <property type="match status" value="1"/>
</dbReference>
<dbReference type="GO" id="GO:0016788">
    <property type="term" value="F:hydrolase activity, acting on ester bonds"/>
    <property type="evidence" value="ECO:0007669"/>
    <property type="project" value="InterPro"/>
</dbReference>
<dbReference type="Proteomes" id="UP000604825">
    <property type="component" value="Unassembled WGS sequence"/>
</dbReference>
<evidence type="ECO:0000313" key="4">
    <source>
        <dbReference type="EMBL" id="CAD6335374.1"/>
    </source>
</evidence>
<sequence>MTQLPLGLYGRLKLFGFPCAVARPLRVLHDALHHGMGAPDGVPEPLEAQAEAVHGGLDALVEPARQLVEDVDAGAQRVQAPRVGAAPDWRDVDHRELPRPEHSILQVLRTRELQRAGESCCEHVHLVLKLKLKGFGSTLPAVNMGLKRSPPPFLAVANKTNKQVFRGLLAVNFASAGSGILDTTGSSIIPLSKQVEQFAAVQRNISSRVGNGAAADALLSRSLFLVSTGGNDLFAFFSRNSTPSDADKQQYVGNLVALYQNHVKALYVLGARKFAVIDVPPIGCCPYPRSLHPLGACIDVLNELARGFNKGVKAAMHGLSLSFQGFRYSVGSSHAVVQSIMKHPQRPGNGTGETKKS</sequence>
<accession>A0A811S2S5</accession>
<keyword evidence="5" id="KW-1185">Reference proteome</keyword>
<dbReference type="Pfam" id="PF00657">
    <property type="entry name" value="Lipase_GDSL"/>
    <property type="match status" value="1"/>
</dbReference>
<proteinExistence type="inferred from homology"/>
<comment type="similarity">
    <text evidence="1">Belongs to the 'GDSL' lipolytic enzyme family.</text>
</comment>
<gene>
    <name evidence="4" type="ORF">NCGR_LOCUS59472</name>
</gene>
<dbReference type="AlphaFoldDB" id="A0A811S2S5"/>
<organism evidence="4 5">
    <name type="scientific">Miscanthus lutarioriparius</name>
    <dbReference type="NCBI Taxonomy" id="422564"/>
    <lineage>
        <taxon>Eukaryota</taxon>
        <taxon>Viridiplantae</taxon>
        <taxon>Streptophyta</taxon>
        <taxon>Embryophyta</taxon>
        <taxon>Tracheophyta</taxon>
        <taxon>Spermatophyta</taxon>
        <taxon>Magnoliopsida</taxon>
        <taxon>Liliopsida</taxon>
        <taxon>Poales</taxon>
        <taxon>Poaceae</taxon>
        <taxon>PACMAD clade</taxon>
        <taxon>Panicoideae</taxon>
        <taxon>Andropogonodae</taxon>
        <taxon>Andropogoneae</taxon>
        <taxon>Saccharinae</taxon>
        <taxon>Miscanthus</taxon>
    </lineage>
</organism>
<dbReference type="InterPro" id="IPR051058">
    <property type="entry name" value="GDSL_Est/Lipase"/>
</dbReference>
<dbReference type="PANTHER" id="PTHR45648">
    <property type="entry name" value="GDSL LIPASE/ACYLHYDROLASE FAMILY PROTEIN (AFU_ORTHOLOGUE AFUA_4G14700)"/>
    <property type="match status" value="1"/>
</dbReference>
<keyword evidence="3" id="KW-0443">Lipid metabolism</keyword>
<dbReference type="Gene3D" id="3.40.50.1110">
    <property type="entry name" value="SGNH hydrolase"/>
    <property type="match status" value="1"/>
</dbReference>
<dbReference type="OrthoDB" id="1600564at2759"/>
<dbReference type="EMBL" id="CAJGYO010000018">
    <property type="protein sequence ID" value="CAD6335374.1"/>
    <property type="molecule type" value="Genomic_DNA"/>
</dbReference>